<comment type="subcellular location">
    <subcellularLocation>
        <location evidence="1">Cytoplasm</location>
    </subcellularLocation>
</comment>
<protein>
    <recommendedName>
        <fullName evidence="3">Cell wall synthesis protein Wag31</fullName>
    </recommendedName>
    <alternativeName>
        <fullName evidence="8">Antigen 84</fullName>
    </alternativeName>
</protein>
<dbReference type="Gene3D" id="6.10.250.660">
    <property type="match status" value="1"/>
</dbReference>
<keyword evidence="6 9" id="KW-0175">Coiled coil</keyword>
<dbReference type="InterPro" id="IPR007793">
    <property type="entry name" value="DivIVA_fam"/>
</dbReference>
<organism evidence="11 12">
    <name type="scientific">Scrofimicrobium canadense</name>
    <dbReference type="NCBI Taxonomy" id="2652290"/>
    <lineage>
        <taxon>Bacteria</taxon>
        <taxon>Bacillati</taxon>
        <taxon>Actinomycetota</taxon>
        <taxon>Actinomycetes</taxon>
        <taxon>Actinomycetales</taxon>
        <taxon>Actinomycetaceae</taxon>
        <taxon>Scrofimicrobium</taxon>
    </lineage>
</organism>
<dbReference type="Proteomes" id="UP000470875">
    <property type="component" value="Unassembled WGS sequence"/>
</dbReference>
<proteinExistence type="inferred from homology"/>
<dbReference type="Pfam" id="PF05103">
    <property type="entry name" value="DivIVA"/>
    <property type="match status" value="1"/>
</dbReference>
<accession>A0A6N7W5Y2</accession>
<keyword evidence="7" id="KW-0131">Cell cycle</keyword>
<keyword evidence="5" id="KW-0132">Cell division</keyword>
<comment type="caution">
    <text evidence="11">The sequence shown here is derived from an EMBL/GenBank/DDBJ whole genome shotgun (WGS) entry which is preliminary data.</text>
</comment>
<evidence type="ECO:0000256" key="4">
    <source>
        <dbReference type="ARBA" id="ARBA00022490"/>
    </source>
</evidence>
<dbReference type="EMBL" id="VULO01000002">
    <property type="protein sequence ID" value="MSS83626.1"/>
    <property type="molecule type" value="Genomic_DNA"/>
</dbReference>
<evidence type="ECO:0000256" key="1">
    <source>
        <dbReference type="ARBA" id="ARBA00004496"/>
    </source>
</evidence>
<dbReference type="GO" id="GO:0051301">
    <property type="term" value="P:cell division"/>
    <property type="evidence" value="ECO:0007669"/>
    <property type="project" value="UniProtKB-KW"/>
</dbReference>
<comment type="similarity">
    <text evidence="2">Belongs to the DivIVA family.</text>
</comment>
<evidence type="ECO:0000256" key="10">
    <source>
        <dbReference type="SAM" id="MobiDB-lite"/>
    </source>
</evidence>
<evidence type="ECO:0000256" key="5">
    <source>
        <dbReference type="ARBA" id="ARBA00022618"/>
    </source>
</evidence>
<feature type="coiled-coil region" evidence="9">
    <location>
        <begin position="139"/>
        <end position="184"/>
    </location>
</feature>
<keyword evidence="4" id="KW-0963">Cytoplasm</keyword>
<dbReference type="AlphaFoldDB" id="A0A6N7W5Y2"/>
<keyword evidence="12" id="KW-1185">Reference proteome</keyword>
<dbReference type="RefSeq" id="WP_154543193.1">
    <property type="nucleotide sequence ID" value="NZ_VULO01000002.1"/>
</dbReference>
<dbReference type="PANTHER" id="PTHR35794:SF2">
    <property type="entry name" value="CELL DIVISION PROTEIN DIVIVA"/>
    <property type="match status" value="1"/>
</dbReference>
<dbReference type="PANTHER" id="PTHR35794">
    <property type="entry name" value="CELL DIVISION PROTEIN DIVIVA"/>
    <property type="match status" value="1"/>
</dbReference>
<evidence type="ECO:0000256" key="2">
    <source>
        <dbReference type="ARBA" id="ARBA00009008"/>
    </source>
</evidence>
<dbReference type="NCBIfam" id="TIGR03544">
    <property type="entry name" value="DivI1A_domain"/>
    <property type="match status" value="1"/>
</dbReference>
<feature type="region of interest" description="Disordered" evidence="10">
    <location>
        <begin position="64"/>
        <end position="114"/>
    </location>
</feature>
<dbReference type="InterPro" id="IPR019933">
    <property type="entry name" value="DivIVA_domain"/>
</dbReference>
<evidence type="ECO:0000313" key="11">
    <source>
        <dbReference type="EMBL" id="MSS83626.1"/>
    </source>
</evidence>
<gene>
    <name evidence="11" type="ORF">FYJ24_02365</name>
</gene>
<evidence type="ECO:0000313" key="12">
    <source>
        <dbReference type="Proteomes" id="UP000470875"/>
    </source>
</evidence>
<sequence>MALLTADDVLNKKFQSVKFREGYDQVEVDEFLDEVVATIYSLQVENAELKEKLEAAQRRITELQQGVPETAAVAPVQESTPEPAPAPEPAPVPEPVQAPVPAAPQTPAGSEAATSMLALAQRLHDEYVSDGQAEGERIVEEARDKGREIVKEAEDKRDEVLSKLEQERSQLETKINELRTFESDYRTSLSSHLEGLLSDLKAMAK</sequence>
<evidence type="ECO:0000256" key="9">
    <source>
        <dbReference type="SAM" id="Coils"/>
    </source>
</evidence>
<evidence type="ECO:0000256" key="8">
    <source>
        <dbReference type="ARBA" id="ARBA00031737"/>
    </source>
</evidence>
<evidence type="ECO:0000256" key="6">
    <source>
        <dbReference type="ARBA" id="ARBA00023054"/>
    </source>
</evidence>
<evidence type="ECO:0000256" key="7">
    <source>
        <dbReference type="ARBA" id="ARBA00023306"/>
    </source>
</evidence>
<reference evidence="11 12" key="1">
    <citation type="submission" date="2019-08" db="EMBL/GenBank/DDBJ databases">
        <title>In-depth cultivation of the pig gut microbiome towards novel bacterial diversity and tailored functional studies.</title>
        <authorList>
            <person name="Wylensek D."/>
            <person name="Hitch T.C.A."/>
            <person name="Clavel T."/>
        </authorList>
    </citation>
    <scope>NUCLEOTIDE SEQUENCE [LARGE SCALE GENOMIC DNA]</scope>
    <source>
        <strain evidence="11 12">WB03_NA08</strain>
    </source>
</reference>
<evidence type="ECO:0000256" key="3">
    <source>
        <dbReference type="ARBA" id="ARBA00018787"/>
    </source>
</evidence>
<feature type="compositionally biased region" description="Pro residues" evidence="10">
    <location>
        <begin position="82"/>
        <end position="104"/>
    </location>
</feature>
<dbReference type="GO" id="GO:0005737">
    <property type="term" value="C:cytoplasm"/>
    <property type="evidence" value="ECO:0007669"/>
    <property type="project" value="UniProtKB-SubCell"/>
</dbReference>
<name>A0A6N7W5Y2_9ACTO</name>